<reference evidence="3" key="1">
    <citation type="journal article" date="2019" name="Int. J. Syst. Evol. Microbiol.">
        <title>The Global Catalogue of Microorganisms (GCM) 10K type strain sequencing project: providing services to taxonomists for standard genome sequencing and annotation.</title>
        <authorList>
            <consortium name="The Broad Institute Genomics Platform"/>
            <consortium name="The Broad Institute Genome Sequencing Center for Infectious Disease"/>
            <person name="Wu L."/>
            <person name="Ma J."/>
        </authorList>
    </citation>
    <scope>NUCLEOTIDE SEQUENCE [LARGE SCALE GENOMIC DNA]</scope>
    <source>
        <strain evidence="3">JCM 9373</strain>
    </source>
</reference>
<keyword evidence="3" id="KW-1185">Reference proteome</keyword>
<feature type="domain" description="N-acetyltransferase" evidence="1">
    <location>
        <begin position="86"/>
        <end position="249"/>
    </location>
</feature>
<dbReference type="PANTHER" id="PTHR43072">
    <property type="entry name" value="N-ACETYLTRANSFERASE"/>
    <property type="match status" value="1"/>
</dbReference>
<sequence>MLIEDGTGGIERVTGRAGVLAMAGDDPYVRMVLTDHSTGYRGTGAVAWSGRTPRTPLLCARGAPAEAARLLMELHHEGLIPPGTLLRLPPGTGEFLHSLRLRHVEDWQFRWTDGPPRPPGEPDPVEVLPAAREITELLDSGNPGSSVRPGAPHIRRWYGIRDGGELVACGADVSYGGVGYLAGLTVAPSHRGRGLGTALTSAMSRAAHAEFGVVALGVNAANHGAIRLYERLGFTDTVEVSAHELLAPS</sequence>
<accession>A0ABP6P6P1</accession>
<dbReference type="InterPro" id="IPR000182">
    <property type="entry name" value="GNAT_dom"/>
</dbReference>
<name>A0ABP6P6P1_9ACTN</name>
<dbReference type="Gene3D" id="3.40.630.30">
    <property type="match status" value="1"/>
</dbReference>
<protein>
    <recommendedName>
        <fullName evidence="1">N-acetyltransferase domain-containing protein</fullName>
    </recommendedName>
</protein>
<dbReference type="InterPro" id="IPR016181">
    <property type="entry name" value="Acyl_CoA_acyltransferase"/>
</dbReference>
<evidence type="ECO:0000259" key="1">
    <source>
        <dbReference type="PROSITE" id="PS51186"/>
    </source>
</evidence>
<comment type="caution">
    <text evidence="2">The sequence shown here is derived from an EMBL/GenBank/DDBJ whole genome shotgun (WGS) entry which is preliminary data.</text>
</comment>
<dbReference type="PROSITE" id="PS51186">
    <property type="entry name" value="GNAT"/>
    <property type="match status" value="1"/>
</dbReference>
<organism evidence="2 3">
    <name type="scientific">Planomonospora alba</name>
    <dbReference type="NCBI Taxonomy" id="161354"/>
    <lineage>
        <taxon>Bacteria</taxon>
        <taxon>Bacillati</taxon>
        <taxon>Actinomycetota</taxon>
        <taxon>Actinomycetes</taxon>
        <taxon>Streptosporangiales</taxon>
        <taxon>Streptosporangiaceae</taxon>
        <taxon>Planomonospora</taxon>
    </lineage>
</organism>
<evidence type="ECO:0000313" key="3">
    <source>
        <dbReference type="Proteomes" id="UP001500320"/>
    </source>
</evidence>
<dbReference type="EMBL" id="BAAAUT010000160">
    <property type="protein sequence ID" value="GAA3169635.1"/>
    <property type="molecule type" value="Genomic_DNA"/>
</dbReference>
<proteinExistence type="predicted"/>
<dbReference type="CDD" id="cd04301">
    <property type="entry name" value="NAT_SF"/>
    <property type="match status" value="1"/>
</dbReference>
<gene>
    <name evidence="2" type="ORF">GCM10010466_68680</name>
</gene>
<dbReference type="Pfam" id="PF00583">
    <property type="entry name" value="Acetyltransf_1"/>
    <property type="match status" value="1"/>
</dbReference>
<evidence type="ECO:0000313" key="2">
    <source>
        <dbReference type="EMBL" id="GAA3169635.1"/>
    </source>
</evidence>
<dbReference type="SUPFAM" id="SSF55729">
    <property type="entry name" value="Acyl-CoA N-acyltransferases (Nat)"/>
    <property type="match status" value="1"/>
</dbReference>
<dbReference type="Proteomes" id="UP001500320">
    <property type="component" value="Unassembled WGS sequence"/>
</dbReference>
<dbReference type="RefSeq" id="WP_344867143.1">
    <property type="nucleotide sequence ID" value="NZ_BAAAUT010000160.1"/>
</dbReference>